<keyword evidence="5 8" id="KW-0378">Hydrolase</keyword>
<dbReference type="InterPro" id="IPR026843">
    <property type="entry name" value="SbcD_C"/>
</dbReference>
<comment type="caution">
    <text evidence="11">The sequence shown here is derived from an EMBL/GenBank/DDBJ whole genome shotgun (WGS) entry which is preliminary data.</text>
</comment>
<feature type="domain" description="Calcineurin-like phosphoesterase" evidence="9">
    <location>
        <begin position="14"/>
        <end position="101"/>
    </location>
</feature>
<dbReference type="Proteomes" id="UP000192939">
    <property type="component" value="Unassembled WGS sequence"/>
</dbReference>
<evidence type="ECO:0000256" key="8">
    <source>
        <dbReference type="RuleBase" id="RU363069"/>
    </source>
</evidence>
<dbReference type="Pfam" id="PF12320">
    <property type="entry name" value="SbcD_C"/>
    <property type="match status" value="1"/>
</dbReference>
<dbReference type="NCBIfam" id="TIGR00619">
    <property type="entry name" value="sbcd"/>
    <property type="match status" value="1"/>
</dbReference>
<dbReference type="InterPro" id="IPR050535">
    <property type="entry name" value="DNA_Repair-Maintenance_Comp"/>
</dbReference>
<evidence type="ECO:0000259" key="10">
    <source>
        <dbReference type="Pfam" id="PF12320"/>
    </source>
</evidence>
<keyword evidence="8" id="KW-0255">Endonuclease</keyword>
<dbReference type="InterPro" id="IPR029052">
    <property type="entry name" value="Metallo-depent_PP-like"/>
</dbReference>
<dbReference type="SUPFAM" id="SSF56300">
    <property type="entry name" value="Metallo-dependent phosphatases"/>
    <property type="match status" value="1"/>
</dbReference>
<evidence type="ECO:0000313" key="11">
    <source>
        <dbReference type="EMBL" id="SMF35635.1"/>
    </source>
</evidence>
<feature type="domain" description="Nuclease SbcCD subunit D C-terminal" evidence="10">
    <location>
        <begin position="287"/>
        <end position="376"/>
    </location>
</feature>
<name>A0ABY1LYP8_9BACL</name>
<comment type="subunit">
    <text evidence="2 8">Heterodimer of SbcC and SbcD.</text>
</comment>
<dbReference type="Pfam" id="PF00149">
    <property type="entry name" value="Metallophos"/>
    <property type="match status" value="1"/>
</dbReference>
<reference evidence="11 12" key="1">
    <citation type="submission" date="2017-04" db="EMBL/GenBank/DDBJ databases">
        <authorList>
            <person name="Varghese N."/>
            <person name="Submissions S."/>
        </authorList>
    </citation>
    <scope>NUCLEOTIDE SEQUENCE [LARGE SCALE GENOMIC DNA]</scope>
    <source>
        <strain evidence="11 12">J12</strain>
    </source>
</reference>
<evidence type="ECO:0000256" key="5">
    <source>
        <dbReference type="ARBA" id="ARBA00022801"/>
    </source>
</evidence>
<comment type="function">
    <text evidence="8">SbcCD cleaves DNA hairpin structures. These structures can inhibit DNA replication and are intermediates in certain DNA recombination reactions. The complex acts as a 3'-&gt;5' double strand exonuclease that can open hairpins. It also has a 5' single-strand endonuclease activity.</text>
</comment>
<dbReference type="PANTHER" id="PTHR30337">
    <property type="entry name" value="COMPONENT OF ATP-DEPENDENT DSDNA EXONUCLEASE"/>
    <property type="match status" value="1"/>
</dbReference>
<evidence type="ECO:0000256" key="3">
    <source>
        <dbReference type="ARBA" id="ARBA00013365"/>
    </source>
</evidence>
<keyword evidence="8" id="KW-0235">DNA replication</keyword>
<gene>
    <name evidence="8" type="primary">sbcD</name>
    <name evidence="11" type="ORF">SAMN02744124_02596</name>
</gene>
<dbReference type="InterPro" id="IPR004593">
    <property type="entry name" value="SbcD"/>
</dbReference>
<evidence type="ECO:0000256" key="7">
    <source>
        <dbReference type="ARBA" id="ARBA00023172"/>
    </source>
</evidence>
<protein>
    <recommendedName>
        <fullName evidence="3 8">Nuclease SbcCD subunit D</fullName>
    </recommendedName>
</protein>
<evidence type="ECO:0000256" key="4">
    <source>
        <dbReference type="ARBA" id="ARBA00022722"/>
    </source>
</evidence>
<comment type="similarity">
    <text evidence="1 8">Belongs to the SbcD family.</text>
</comment>
<keyword evidence="6 8" id="KW-0269">Exonuclease</keyword>
<organism evidence="11 12">
    <name type="scientific">Paenibacillus barengoltzii J12</name>
    <dbReference type="NCBI Taxonomy" id="935846"/>
    <lineage>
        <taxon>Bacteria</taxon>
        <taxon>Bacillati</taxon>
        <taxon>Bacillota</taxon>
        <taxon>Bacilli</taxon>
        <taxon>Bacillales</taxon>
        <taxon>Paenibacillaceae</taxon>
        <taxon>Paenibacillus</taxon>
    </lineage>
</organism>
<dbReference type="Gene3D" id="3.60.21.10">
    <property type="match status" value="1"/>
</dbReference>
<evidence type="ECO:0000256" key="6">
    <source>
        <dbReference type="ARBA" id="ARBA00022839"/>
    </source>
</evidence>
<sequence>MPAYLAGIKGEKRMRILHTGDWHLGRTLEGRSRLIEQEAFLDELVQIVKDQQVDLVLMAGDVYDSVNPPAAAEAMFYDAAARLTETGCHLAVIAGNHDQPERVAAVSPLVARRGISLVGLPVSEAITVPVPRTGETAVIAALPYPSEARLSELLAGDADESELRLAYSAKVGILMRQLAGAFRPDTVNLAMSHIYVLGGVESDSERPIQVGGAYTVDPSALDIGAQYTALGHLHRPQAVKGAGLTRYSGSPLAYSFSEAGQAKSVMLLDVVPGKEPILEELYLSSGRPLVRWSCRGGLAEAYRWLEEGRDANAFIDLEISLTEAMALSDIQALRKAHDGIVHIRPVYPGRELQEELVSRESVPVHELFRKFYQRQTGGAEPEEELVELFMSLVSEQEDECAAADGAVEGGSR</sequence>
<keyword evidence="4 8" id="KW-0540">Nuclease</keyword>
<accession>A0ABY1LYP8</accession>
<proteinExistence type="inferred from homology"/>
<dbReference type="CDD" id="cd00840">
    <property type="entry name" value="MPP_Mre11_N"/>
    <property type="match status" value="1"/>
</dbReference>
<dbReference type="InterPro" id="IPR004843">
    <property type="entry name" value="Calcineurin-like_PHP"/>
</dbReference>
<evidence type="ECO:0000256" key="2">
    <source>
        <dbReference type="ARBA" id="ARBA00011322"/>
    </source>
</evidence>
<evidence type="ECO:0000256" key="1">
    <source>
        <dbReference type="ARBA" id="ARBA00010555"/>
    </source>
</evidence>
<evidence type="ECO:0000313" key="12">
    <source>
        <dbReference type="Proteomes" id="UP000192939"/>
    </source>
</evidence>
<keyword evidence="7 8" id="KW-0233">DNA recombination</keyword>
<dbReference type="EMBL" id="FXAE01000026">
    <property type="protein sequence ID" value="SMF35635.1"/>
    <property type="molecule type" value="Genomic_DNA"/>
</dbReference>
<dbReference type="PANTHER" id="PTHR30337:SF0">
    <property type="entry name" value="NUCLEASE SBCCD SUBUNIT D"/>
    <property type="match status" value="1"/>
</dbReference>
<dbReference type="InterPro" id="IPR041796">
    <property type="entry name" value="Mre11_N"/>
</dbReference>
<evidence type="ECO:0000259" key="9">
    <source>
        <dbReference type="Pfam" id="PF00149"/>
    </source>
</evidence>
<keyword evidence="12" id="KW-1185">Reference proteome</keyword>